<gene>
    <name evidence="1" type="ORF">GCWU000321_01795</name>
</gene>
<name>C9LQG3_9FIRM</name>
<evidence type="ECO:0000313" key="1">
    <source>
        <dbReference type="EMBL" id="EEW97799.1"/>
    </source>
</evidence>
<accession>C9LQG3</accession>
<sequence length="49" mass="5519">MYDSGNKELKPKNTAWFSKSGILCSVINSTFKYNGGVVQNLILITDPYY</sequence>
<comment type="caution">
    <text evidence="1">The sequence shown here is derived from an EMBL/GenBank/DDBJ whole genome shotgun (WGS) entry which is preliminary data.</text>
</comment>
<dbReference type="EMBL" id="ACIM02000001">
    <property type="protein sequence ID" value="EEW97799.1"/>
    <property type="molecule type" value="Genomic_DNA"/>
</dbReference>
<evidence type="ECO:0000313" key="2">
    <source>
        <dbReference type="Proteomes" id="UP000004736"/>
    </source>
</evidence>
<dbReference type="AlphaFoldDB" id="C9LQG3"/>
<proteinExistence type="predicted"/>
<keyword evidence="2" id="KW-1185">Reference proteome</keyword>
<organism evidence="1 2">
    <name type="scientific">Dialister invisus DSM 15470</name>
    <dbReference type="NCBI Taxonomy" id="592028"/>
    <lineage>
        <taxon>Bacteria</taxon>
        <taxon>Bacillati</taxon>
        <taxon>Bacillota</taxon>
        <taxon>Negativicutes</taxon>
        <taxon>Veillonellales</taxon>
        <taxon>Veillonellaceae</taxon>
        <taxon>Dialister</taxon>
    </lineage>
</organism>
<protein>
    <submittedName>
        <fullName evidence="1">Uncharacterized protein</fullName>
    </submittedName>
</protein>
<dbReference type="HOGENOM" id="CLU_3134981_0_0_9"/>
<reference evidence="1" key="1">
    <citation type="submission" date="2009-09" db="EMBL/GenBank/DDBJ databases">
        <authorList>
            <person name="Weinstock G."/>
            <person name="Sodergren E."/>
            <person name="Clifton S."/>
            <person name="Fulton L."/>
            <person name="Fulton B."/>
            <person name="Courtney L."/>
            <person name="Fronick C."/>
            <person name="Harrison M."/>
            <person name="Strong C."/>
            <person name="Farmer C."/>
            <person name="Delahaunty K."/>
            <person name="Markovic C."/>
            <person name="Hall O."/>
            <person name="Minx P."/>
            <person name="Tomlinson C."/>
            <person name="Mitreva M."/>
            <person name="Nelson J."/>
            <person name="Hou S."/>
            <person name="Wollam A."/>
            <person name="Pepin K.H."/>
            <person name="Johnson M."/>
            <person name="Bhonagiri V."/>
            <person name="Nash W.E."/>
            <person name="Warren W."/>
            <person name="Chinwalla A."/>
            <person name="Mardis E.R."/>
            <person name="Wilson R.K."/>
        </authorList>
    </citation>
    <scope>NUCLEOTIDE SEQUENCE [LARGE SCALE GENOMIC DNA]</scope>
    <source>
        <strain evidence="1">DSM 15470</strain>
    </source>
</reference>
<dbReference type="Proteomes" id="UP000004736">
    <property type="component" value="Unassembled WGS sequence"/>
</dbReference>